<dbReference type="EMBL" id="JAVDSG010000001">
    <property type="protein sequence ID" value="MDR6596653.1"/>
    <property type="molecule type" value="Genomic_DNA"/>
</dbReference>
<dbReference type="Proteomes" id="UP001268819">
    <property type="component" value="Unassembled WGS sequence"/>
</dbReference>
<name>A0ABU1Q2B0_9PSEU</name>
<proteinExistence type="predicted"/>
<organism evidence="1 2">
    <name type="scientific">Saccharothrix longispora</name>
    <dbReference type="NCBI Taxonomy" id="33920"/>
    <lineage>
        <taxon>Bacteria</taxon>
        <taxon>Bacillati</taxon>
        <taxon>Actinomycetota</taxon>
        <taxon>Actinomycetes</taxon>
        <taxon>Pseudonocardiales</taxon>
        <taxon>Pseudonocardiaceae</taxon>
        <taxon>Saccharothrix</taxon>
    </lineage>
</organism>
<dbReference type="RefSeq" id="WP_310309752.1">
    <property type="nucleotide sequence ID" value="NZ_BAAAXB010000001.1"/>
</dbReference>
<evidence type="ECO:0008006" key="3">
    <source>
        <dbReference type="Google" id="ProtNLM"/>
    </source>
</evidence>
<reference evidence="1 2" key="1">
    <citation type="submission" date="2023-07" db="EMBL/GenBank/DDBJ databases">
        <title>Sequencing the genomes of 1000 actinobacteria strains.</title>
        <authorList>
            <person name="Klenk H.-P."/>
        </authorList>
    </citation>
    <scope>NUCLEOTIDE SEQUENCE [LARGE SCALE GENOMIC DNA]</scope>
    <source>
        <strain evidence="1 2">DSM 43749</strain>
    </source>
</reference>
<sequence length="105" mass="10650">MSGFEVDVEGLRAAAASAASAGERARRVGLGEAVGQVPAGLPGSRSADRAERLARAWDDRVAAWSRDVGAFSANLSASADRYAADDAASARDFSGVLPGGLVGWS</sequence>
<evidence type="ECO:0000313" key="2">
    <source>
        <dbReference type="Proteomes" id="UP001268819"/>
    </source>
</evidence>
<comment type="caution">
    <text evidence="1">The sequence shown here is derived from an EMBL/GenBank/DDBJ whole genome shotgun (WGS) entry which is preliminary data.</text>
</comment>
<accession>A0ABU1Q2B0</accession>
<protein>
    <recommendedName>
        <fullName evidence="3">Excreted virulence factor EspC (Type VII ESX diderm)</fullName>
    </recommendedName>
</protein>
<gene>
    <name evidence="1" type="ORF">J2S66_005037</name>
</gene>
<keyword evidence="2" id="KW-1185">Reference proteome</keyword>
<evidence type="ECO:0000313" key="1">
    <source>
        <dbReference type="EMBL" id="MDR6596653.1"/>
    </source>
</evidence>